<dbReference type="HOGENOM" id="CLU_2034202_0_0_3"/>
<organism evidence="1 2">
    <name type="scientific">Gloeothece citriformis (strain PCC 7424)</name>
    <name type="common">Cyanothece sp. (strain PCC 7424)</name>
    <dbReference type="NCBI Taxonomy" id="65393"/>
    <lineage>
        <taxon>Bacteria</taxon>
        <taxon>Bacillati</taxon>
        <taxon>Cyanobacteriota</taxon>
        <taxon>Cyanophyceae</taxon>
        <taxon>Oscillatoriophycideae</taxon>
        <taxon>Chroococcales</taxon>
        <taxon>Aphanothecaceae</taxon>
        <taxon>Gloeothece</taxon>
        <taxon>Gloeothece citriformis</taxon>
    </lineage>
</organism>
<evidence type="ECO:0000313" key="1">
    <source>
        <dbReference type="EMBL" id="ACK72694.1"/>
    </source>
</evidence>
<dbReference type="KEGG" id="cyc:PCC7424_4327"/>
<sequence>MKIFFKIMIKTIALTIVGLIILITPVQAQEIEQEKPAISQEEIYWMMKSCEWLKAGYTPWDIEQYLTNLFLKQLQITPSNSVLIDDITQHLNNILYDGARLKARIAVIRASSLLDAQGQCW</sequence>
<dbReference type="EMBL" id="CP001291">
    <property type="protein sequence ID" value="ACK72694.1"/>
    <property type="molecule type" value="Genomic_DNA"/>
</dbReference>
<reference evidence="2" key="1">
    <citation type="journal article" date="2011" name="MBio">
        <title>Novel metabolic attributes of the genus Cyanothece, comprising a group of unicellular nitrogen-fixing Cyanobacteria.</title>
        <authorList>
            <person name="Bandyopadhyay A."/>
            <person name="Elvitigala T."/>
            <person name="Welsh E."/>
            <person name="Stockel J."/>
            <person name="Liberton M."/>
            <person name="Min H."/>
            <person name="Sherman L.A."/>
            <person name="Pakrasi H.B."/>
        </authorList>
    </citation>
    <scope>NUCLEOTIDE SEQUENCE [LARGE SCALE GENOMIC DNA]</scope>
    <source>
        <strain evidence="2">PCC 7424</strain>
    </source>
</reference>
<protein>
    <submittedName>
        <fullName evidence="1">Uncharacterized protein</fullName>
    </submittedName>
</protein>
<dbReference type="Proteomes" id="UP000002384">
    <property type="component" value="Chromosome"/>
</dbReference>
<accession>B7K6Z5</accession>
<gene>
    <name evidence="1" type="ordered locus">PCC7424_4327</name>
</gene>
<evidence type="ECO:0000313" key="2">
    <source>
        <dbReference type="Proteomes" id="UP000002384"/>
    </source>
</evidence>
<name>B7K6Z5_GLOC7</name>
<keyword evidence="2" id="KW-1185">Reference proteome</keyword>
<dbReference type="AlphaFoldDB" id="B7K6Z5"/>
<proteinExistence type="predicted"/>